<dbReference type="AlphaFoldDB" id="A0A087H641"/>
<accession>A0A087H641</accession>
<proteinExistence type="predicted"/>
<dbReference type="Gramene" id="KFK37593">
    <property type="protein sequence ID" value="KFK37593"/>
    <property type="gene ID" value="AALP_AA3G003500"/>
</dbReference>
<dbReference type="Proteomes" id="UP000029120">
    <property type="component" value="Chromosome 3"/>
</dbReference>
<keyword evidence="3" id="KW-1185">Reference proteome</keyword>
<reference evidence="3" key="1">
    <citation type="journal article" date="2015" name="Nat. Plants">
        <title>Genome expansion of Arabis alpina linked with retrotransposition and reduced symmetric DNA methylation.</title>
        <authorList>
            <person name="Willing E.M."/>
            <person name="Rawat V."/>
            <person name="Mandakova T."/>
            <person name="Maumus F."/>
            <person name="James G.V."/>
            <person name="Nordstroem K.J."/>
            <person name="Becker C."/>
            <person name="Warthmann N."/>
            <person name="Chica C."/>
            <person name="Szarzynska B."/>
            <person name="Zytnicki M."/>
            <person name="Albani M.C."/>
            <person name="Kiefer C."/>
            <person name="Bergonzi S."/>
            <person name="Castaings L."/>
            <person name="Mateos J.L."/>
            <person name="Berns M.C."/>
            <person name="Bujdoso N."/>
            <person name="Piofczyk T."/>
            <person name="de Lorenzo L."/>
            <person name="Barrero-Sicilia C."/>
            <person name="Mateos I."/>
            <person name="Piednoel M."/>
            <person name="Hagmann J."/>
            <person name="Chen-Min-Tao R."/>
            <person name="Iglesias-Fernandez R."/>
            <person name="Schuster S.C."/>
            <person name="Alonso-Blanco C."/>
            <person name="Roudier F."/>
            <person name="Carbonero P."/>
            <person name="Paz-Ares J."/>
            <person name="Davis S.J."/>
            <person name="Pecinka A."/>
            <person name="Quesneville H."/>
            <person name="Colot V."/>
            <person name="Lysak M.A."/>
            <person name="Weigel D."/>
            <person name="Coupland G."/>
            <person name="Schneeberger K."/>
        </authorList>
    </citation>
    <scope>NUCLEOTIDE SEQUENCE [LARGE SCALE GENOMIC DNA]</scope>
    <source>
        <strain evidence="3">cv. Pajares</strain>
    </source>
</reference>
<gene>
    <name evidence="2" type="ordered locus">AALP_Aa3g003500</name>
</gene>
<feature type="region of interest" description="Disordered" evidence="1">
    <location>
        <begin position="18"/>
        <end position="37"/>
    </location>
</feature>
<dbReference type="EMBL" id="CM002871">
    <property type="protein sequence ID" value="KFK37593.1"/>
    <property type="molecule type" value="Genomic_DNA"/>
</dbReference>
<evidence type="ECO:0000313" key="3">
    <source>
        <dbReference type="Proteomes" id="UP000029120"/>
    </source>
</evidence>
<organism evidence="2 3">
    <name type="scientific">Arabis alpina</name>
    <name type="common">Alpine rock-cress</name>
    <dbReference type="NCBI Taxonomy" id="50452"/>
    <lineage>
        <taxon>Eukaryota</taxon>
        <taxon>Viridiplantae</taxon>
        <taxon>Streptophyta</taxon>
        <taxon>Embryophyta</taxon>
        <taxon>Tracheophyta</taxon>
        <taxon>Spermatophyta</taxon>
        <taxon>Magnoliopsida</taxon>
        <taxon>eudicotyledons</taxon>
        <taxon>Gunneridae</taxon>
        <taxon>Pentapetalae</taxon>
        <taxon>rosids</taxon>
        <taxon>malvids</taxon>
        <taxon>Brassicales</taxon>
        <taxon>Brassicaceae</taxon>
        <taxon>Arabideae</taxon>
        <taxon>Arabis</taxon>
    </lineage>
</organism>
<name>A0A087H641_ARAAL</name>
<protein>
    <submittedName>
        <fullName evidence="2">Uncharacterized protein</fullName>
    </submittedName>
</protein>
<feature type="compositionally biased region" description="Low complexity" evidence="1">
    <location>
        <begin position="18"/>
        <end position="32"/>
    </location>
</feature>
<sequence length="80" mass="8387">MTRNLRAAVALVYRGGRSIGSRSFSSPASGAGSETGRGSFERSVMEILMEKPAKTNGDWMAASTVFGCACYMGLGNSLLC</sequence>
<evidence type="ECO:0000256" key="1">
    <source>
        <dbReference type="SAM" id="MobiDB-lite"/>
    </source>
</evidence>
<evidence type="ECO:0000313" key="2">
    <source>
        <dbReference type="EMBL" id="KFK37593.1"/>
    </source>
</evidence>